<dbReference type="EMBL" id="DF843677">
    <property type="protein sequence ID" value="GAT47541.1"/>
    <property type="molecule type" value="Genomic_DNA"/>
</dbReference>
<protein>
    <submittedName>
        <fullName evidence="1">Uncharacterized protein</fullName>
    </submittedName>
</protein>
<organism evidence="1 2">
    <name type="scientific">Mycena chlorophos</name>
    <name type="common">Agaric fungus</name>
    <name type="synonym">Agaricus chlorophos</name>
    <dbReference type="NCBI Taxonomy" id="658473"/>
    <lineage>
        <taxon>Eukaryota</taxon>
        <taxon>Fungi</taxon>
        <taxon>Dikarya</taxon>
        <taxon>Basidiomycota</taxon>
        <taxon>Agaricomycotina</taxon>
        <taxon>Agaricomycetes</taxon>
        <taxon>Agaricomycetidae</taxon>
        <taxon>Agaricales</taxon>
        <taxon>Marasmiineae</taxon>
        <taxon>Mycenaceae</taxon>
        <taxon>Mycena</taxon>
    </lineage>
</organism>
<proteinExistence type="predicted"/>
<gene>
    <name evidence="1" type="ORF">MCHLO_04999</name>
</gene>
<accession>A0ABQ0L8U4</accession>
<sequence length="124" mass="14070">MLLLTQPPFPETEIPDLVRSYPSLMAHAELVLGACTDVPVAESASSRSFLEFLPRRRIQEADTHWDLLSGSNSLDSQDVPSEYKRVLYKFQDCSVELGMRNSQGILRKRDLPTAALRRAEPRRL</sequence>
<evidence type="ECO:0000313" key="2">
    <source>
        <dbReference type="Proteomes" id="UP000815677"/>
    </source>
</evidence>
<dbReference type="Proteomes" id="UP000815677">
    <property type="component" value="Unassembled WGS sequence"/>
</dbReference>
<name>A0ABQ0L8U4_MYCCL</name>
<keyword evidence="2" id="KW-1185">Reference proteome</keyword>
<evidence type="ECO:0000313" key="1">
    <source>
        <dbReference type="EMBL" id="GAT47541.1"/>
    </source>
</evidence>
<reference evidence="1" key="1">
    <citation type="submission" date="2014-09" db="EMBL/GenBank/DDBJ databases">
        <title>Genome sequence of the luminous mushroom Mycena chlorophos for searching fungal bioluminescence genes.</title>
        <authorList>
            <person name="Tanaka Y."/>
            <person name="Kasuga D."/>
            <person name="Oba Y."/>
            <person name="Hase S."/>
            <person name="Sato K."/>
            <person name="Oba Y."/>
            <person name="Sakakibara Y."/>
        </authorList>
    </citation>
    <scope>NUCLEOTIDE SEQUENCE</scope>
</reference>